<keyword evidence="2" id="KW-1185">Reference proteome</keyword>
<dbReference type="EMBL" id="JAHMHS010000011">
    <property type="protein sequence ID" value="KAK1729458.1"/>
    <property type="molecule type" value="Genomic_DNA"/>
</dbReference>
<comment type="caution">
    <text evidence="1">The sequence shown here is derived from an EMBL/GenBank/DDBJ whole genome shotgun (WGS) entry which is preliminary data.</text>
</comment>
<evidence type="ECO:0000313" key="2">
    <source>
        <dbReference type="Proteomes" id="UP001244207"/>
    </source>
</evidence>
<gene>
    <name evidence="1" type="ORF">BDZ83DRAFT_605168</name>
</gene>
<dbReference type="AlphaFoldDB" id="A0AAD9CZP6"/>
<dbReference type="GeneID" id="85391220"/>
<organism evidence="1 2">
    <name type="scientific">Glomerella acutata</name>
    <name type="common">Colletotrichum acutatum</name>
    <dbReference type="NCBI Taxonomy" id="27357"/>
    <lineage>
        <taxon>Eukaryota</taxon>
        <taxon>Fungi</taxon>
        <taxon>Dikarya</taxon>
        <taxon>Ascomycota</taxon>
        <taxon>Pezizomycotina</taxon>
        <taxon>Sordariomycetes</taxon>
        <taxon>Hypocreomycetidae</taxon>
        <taxon>Glomerellales</taxon>
        <taxon>Glomerellaceae</taxon>
        <taxon>Colletotrichum</taxon>
        <taxon>Colletotrichum acutatum species complex</taxon>
    </lineage>
</organism>
<reference evidence="1" key="1">
    <citation type="submission" date="2021-12" db="EMBL/GenBank/DDBJ databases">
        <title>Comparative genomics, transcriptomics and evolutionary studies reveal genomic signatures of adaptation to plant cell wall in hemibiotrophic fungi.</title>
        <authorList>
            <consortium name="DOE Joint Genome Institute"/>
            <person name="Baroncelli R."/>
            <person name="Diaz J.F."/>
            <person name="Benocci T."/>
            <person name="Peng M."/>
            <person name="Battaglia E."/>
            <person name="Haridas S."/>
            <person name="Andreopoulos W."/>
            <person name="Labutti K."/>
            <person name="Pangilinan J."/>
            <person name="Floch G.L."/>
            <person name="Makela M.R."/>
            <person name="Henrissat B."/>
            <person name="Grigoriev I.V."/>
            <person name="Crouch J.A."/>
            <person name="De Vries R.P."/>
            <person name="Sukno S.A."/>
            <person name="Thon M.R."/>
        </authorList>
    </citation>
    <scope>NUCLEOTIDE SEQUENCE</scope>
    <source>
        <strain evidence="1">CBS 112980</strain>
    </source>
</reference>
<proteinExistence type="predicted"/>
<sequence length="127" mass="14176">MTPTRFERITFRSGVERATVAPEGHVVLFRTSKWRGGIDDAAGKWVYEWKRGGVVPAELENGVSGNESGSHELLCKGQVCRFHAGQKMQTRSLSGETLQNDWRVETVYTVRLLSPLEQISGPQFIVA</sequence>
<dbReference type="Proteomes" id="UP001244207">
    <property type="component" value="Unassembled WGS sequence"/>
</dbReference>
<protein>
    <submittedName>
        <fullName evidence="1">Uncharacterized protein</fullName>
    </submittedName>
</protein>
<name>A0AAD9CZP6_GLOAC</name>
<dbReference type="RefSeq" id="XP_060369513.1">
    <property type="nucleotide sequence ID" value="XM_060507321.1"/>
</dbReference>
<evidence type="ECO:0000313" key="1">
    <source>
        <dbReference type="EMBL" id="KAK1729458.1"/>
    </source>
</evidence>
<accession>A0AAD9CZP6</accession>